<name>A0A7Z9C9F8_9ACTO</name>
<dbReference type="Proteomes" id="UP000269974">
    <property type="component" value="Unassembled WGS sequence"/>
</dbReference>
<keyword evidence="1" id="KW-1133">Transmembrane helix</keyword>
<dbReference type="AlphaFoldDB" id="A0A7Z9C9F8"/>
<evidence type="ECO:0000313" key="3">
    <source>
        <dbReference type="Proteomes" id="UP000269974"/>
    </source>
</evidence>
<keyword evidence="1" id="KW-0812">Transmembrane</keyword>
<organism evidence="2 3">
    <name type="scientific">Actinobaculum suis</name>
    <dbReference type="NCBI Taxonomy" id="1657"/>
    <lineage>
        <taxon>Bacteria</taxon>
        <taxon>Bacillati</taxon>
        <taxon>Actinomycetota</taxon>
        <taxon>Actinomycetes</taxon>
        <taxon>Actinomycetales</taxon>
        <taxon>Actinomycetaceae</taxon>
        <taxon>Actinobaculum</taxon>
    </lineage>
</organism>
<comment type="caution">
    <text evidence="2">The sequence shown here is derived from an EMBL/GenBank/DDBJ whole genome shotgun (WGS) entry which is preliminary data.</text>
</comment>
<dbReference type="EMBL" id="UYIO01000001">
    <property type="protein sequence ID" value="VDG76121.1"/>
    <property type="molecule type" value="Genomic_DNA"/>
</dbReference>
<feature type="transmembrane region" description="Helical" evidence="1">
    <location>
        <begin position="168"/>
        <end position="189"/>
    </location>
</feature>
<evidence type="ECO:0000313" key="2">
    <source>
        <dbReference type="EMBL" id="VDG76121.1"/>
    </source>
</evidence>
<feature type="transmembrane region" description="Helical" evidence="1">
    <location>
        <begin position="141"/>
        <end position="162"/>
    </location>
</feature>
<feature type="transmembrane region" description="Helical" evidence="1">
    <location>
        <begin position="222"/>
        <end position="243"/>
    </location>
</feature>
<sequence length="260" mass="28018">MMSSLLRYGRMGAFHLREFSRVGYFAQLLLTTVISMVIIQELARFAWGGDPVHGFLRAGVVGVWTSATSAAGILGFERAKGTLVFLLSGQVSPFAATSAVISAASTYGLLSFPLAYLMTCLCEWALVPISLAQLPVLLAEIAVLWIACLAMTHVIAAIFILTPNAIRYEGLLLVPVLAVSGIFTGGMLTTTRGWEFLSAVGWLIPVRGTVLAMFDAGTTYPVSYLLLASLGCSLVWFVVSWRCGVLALRRARRAATLEVY</sequence>
<keyword evidence="1" id="KW-0472">Membrane</keyword>
<proteinExistence type="predicted"/>
<feature type="transmembrane region" description="Helical" evidence="1">
    <location>
        <begin position="83"/>
        <end position="104"/>
    </location>
</feature>
<evidence type="ECO:0008006" key="4">
    <source>
        <dbReference type="Google" id="ProtNLM"/>
    </source>
</evidence>
<reference evidence="2 3" key="1">
    <citation type="submission" date="2018-11" db="EMBL/GenBank/DDBJ databases">
        <authorList>
            <consortium name="Pathogen Informatics"/>
        </authorList>
    </citation>
    <scope>NUCLEOTIDE SEQUENCE [LARGE SCALE GENOMIC DNA]</scope>
    <source>
        <strain evidence="2 3">NCTC10327</strain>
    </source>
</reference>
<gene>
    <name evidence="2" type="ORF">NCTC10327_00791</name>
</gene>
<feature type="transmembrane region" description="Helical" evidence="1">
    <location>
        <begin position="55"/>
        <end position="76"/>
    </location>
</feature>
<accession>A0A7Z9C9F8</accession>
<feature type="transmembrane region" description="Helical" evidence="1">
    <location>
        <begin position="21"/>
        <end position="43"/>
    </location>
</feature>
<evidence type="ECO:0000256" key="1">
    <source>
        <dbReference type="SAM" id="Phobius"/>
    </source>
</evidence>
<protein>
    <recommendedName>
        <fullName evidence="4">ABC-2 type transport system permease protein</fullName>
    </recommendedName>
</protein>